<keyword evidence="1" id="KW-1133">Transmembrane helix</keyword>
<protein>
    <submittedName>
        <fullName evidence="3">YccF domain-containing protein</fullName>
    </submittedName>
</protein>
<dbReference type="InterPro" id="IPR052937">
    <property type="entry name" value="Inner_membrane_protein"/>
</dbReference>
<feature type="domain" description="Inner membrane component" evidence="2">
    <location>
        <begin position="4"/>
        <end position="54"/>
    </location>
</feature>
<dbReference type="PANTHER" id="PTHR42903">
    <property type="entry name" value="INNER MEMBRANE PROTEIN YCCF"/>
    <property type="match status" value="1"/>
</dbReference>
<feature type="transmembrane region" description="Helical" evidence="1">
    <location>
        <begin position="6"/>
        <end position="35"/>
    </location>
</feature>
<keyword evidence="4" id="KW-1185">Reference proteome</keyword>
<reference evidence="3 4" key="1">
    <citation type="submission" date="2021-03" db="EMBL/GenBank/DDBJ databases">
        <title>Enterococcal diversity collection.</title>
        <authorList>
            <person name="Gilmore M.S."/>
            <person name="Schwartzman J."/>
            <person name="Van Tyne D."/>
            <person name="Martin M."/>
            <person name="Earl A.M."/>
            <person name="Manson A.L."/>
            <person name="Straub T."/>
            <person name="Salamzade R."/>
            <person name="Saavedra J."/>
            <person name="Lebreton F."/>
            <person name="Prichula J."/>
            <person name="Schaufler K."/>
            <person name="Gaca A."/>
            <person name="Sgardioli B."/>
            <person name="Wagenaar J."/>
            <person name="Strong T."/>
        </authorList>
    </citation>
    <scope>NUCLEOTIDE SEQUENCE [LARGE SCALE GENOMIC DNA]</scope>
    <source>
        <strain evidence="3 4">DIV0080</strain>
    </source>
</reference>
<evidence type="ECO:0000259" key="2">
    <source>
        <dbReference type="Pfam" id="PF03733"/>
    </source>
</evidence>
<evidence type="ECO:0000313" key="4">
    <source>
        <dbReference type="Proteomes" id="UP000664857"/>
    </source>
</evidence>
<dbReference type="Proteomes" id="UP000664857">
    <property type="component" value="Unassembled WGS sequence"/>
</dbReference>
<name>A0ABS3HPT9_9ENTE</name>
<keyword evidence="1" id="KW-0472">Membrane</keyword>
<evidence type="ECO:0000256" key="1">
    <source>
        <dbReference type="SAM" id="Phobius"/>
    </source>
</evidence>
<sequence length="127" mass="13607">MSVLGNIIWLIFGGLVGAISWFLAGCLWCITIIGIPIGLQCFKIAGLSLWPFGKQVVYGGGGMSLIVNIIWLIFSGLPLALGHLLSGILLCITIIGIPFGKQSFKLAQLALMPFGARVVSSSNYYFE</sequence>
<feature type="domain" description="Inner membrane component" evidence="2">
    <location>
        <begin position="66"/>
        <end position="115"/>
    </location>
</feature>
<keyword evidence="1" id="KW-0812">Transmembrane</keyword>
<dbReference type="EMBL" id="JAFLVX010000005">
    <property type="protein sequence ID" value="MBO0475756.1"/>
    <property type="molecule type" value="Genomic_DNA"/>
</dbReference>
<gene>
    <name evidence="3" type="ORF">DOK76_01660</name>
</gene>
<dbReference type="InterPro" id="IPR005185">
    <property type="entry name" value="YccF"/>
</dbReference>
<dbReference type="PIRSF" id="PIRSF028777">
    <property type="entry name" value="UCP028777"/>
    <property type="match status" value="1"/>
</dbReference>
<feature type="transmembrane region" description="Helical" evidence="1">
    <location>
        <begin position="80"/>
        <end position="99"/>
    </location>
</feature>
<dbReference type="NCBIfam" id="NF008740">
    <property type="entry name" value="PRK11770.1-2"/>
    <property type="match status" value="1"/>
</dbReference>
<feature type="transmembrane region" description="Helical" evidence="1">
    <location>
        <begin position="56"/>
        <end position="74"/>
    </location>
</feature>
<dbReference type="PANTHER" id="PTHR42903:SF1">
    <property type="entry name" value="INNER MEMBRANE PROTEIN YCCF"/>
    <property type="match status" value="1"/>
</dbReference>
<evidence type="ECO:0000313" key="3">
    <source>
        <dbReference type="EMBL" id="MBO0475756.1"/>
    </source>
</evidence>
<comment type="caution">
    <text evidence="3">The sequence shown here is derived from an EMBL/GenBank/DDBJ whole genome shotgun (WGS) entry which is preliminary data.</text>
</comment>
<organism evidence="3 4">
    <name type="scientific">Candidatus Vagococcus giribetii</name>
    <dbReference type="NCBI Taxonomy" id="2230876"/>
    <lineage>
        <taxon>Bacteria</taxon>
        <taxon>Bacillati</taxon>
        <taxon>Bacillota</taxon>
        <taxon>Bacilli</taxon>
        <taxon>Lactobacillales</taxon>
        <taxon>Enterococcaceae</taxon>
        <taxon>Vagococcus</taxon>
    </lineage>
</organism>
<proteinExistence type="predicted"/>
<dbReference type="RefSeq" id="WP_206964515.1">
    <property type="nucleotide sequence ID" value="NZ_JAFLVX010000005.1"/>
</dbReference>
<dbReference type="Pfam" id="PF03733">
    <property type="entry name" value="YccF"/>
    <property type="match status" value="2"/>
</dbReference>
<accession>A0ABS3HPT9</accession>
<dbReference type="InterPro" id="IPR031308">
    <property type="entry name" value="UCP028777"/>
</dbReference>